<dbReference type="CDD" id="cd00555">
    <property type="entry name" value="Maf"/>
    <property type="match status" value="1"/>
</dbReference>
<comment type="subcellular location">
    <subcellularLocation>
        <location evidence="4">Cytoplasm</location>
    </subcellularLocation>
</comment>
<comment type="similarity">
    <text evidence="4">Belongs to the Maf family. YhdE subfamily.</text>
</comment>
<dbReference type="InterPro" id="IPR029001">
    <property type="entry name" value="ITPase-like_fam"/>
</dbReference>
<comment type="catalytic activity">
    <reaction evidence="4">
        <text>dTTP + H2O = dTMP + diphosphate + H(+)</text>
        <dbReference type="Rhea" id="RHEA:28534"/>
        <dbReference type="ChEBI" id="CHEBI:15377"/>
        <dbReference type="ChEBI" id="CHEBI:15378"/>
        <dbReference type="ChEBI" id="CHEBI:33019"/>
        <dbReference type="ChEBI" id="CHEBI:37568"/>
        <dbReference type="ChEBI" id="CHEBI:63528"/>
        <dbReference type="EC" id="3.6.1.9"/>
    </reaction>
</comment>
<dbReference type="RefSeq" id="WP_119632009.1">
    <property type="nucleotide sequence ID" value="NZ_AP017928.1"/>
</dbReference>
<comment type="caution">
    <text evidence="4">Lacks conserved residue(s) required for the propagation of feature annotation.</text>
</comment>
<keyword evidence="2 4" id="KW-0378">Hydrolase</keyword>
<keyword evidence="6" id="KW-1185">Reference proteome</keyword>
<comment type="cofactor">
    <cofactor evidence="1 4">
        <name>a divalent metal cation</name>
        <dbReference type="ChEBI" id="CHEBI:60240"/>
    </cofactor>
</comment>
<feature type="site" description="Important for substrate specificity" evidence="4">
    <location>
        <position position="16"/>
    </location>
</feature>
<dbReference type="OrthoDB" id="9807767at2"/>
<dbReference type="KEGG" id="mmai:sS8_4981"/>
<evidence type="ECO:0000256" key="3">
    <source>
        <dbReference type="ARBA" id="ARBA00023080"/>
    </source>
</evidence>
<dbReference type="Gene3D" id="3.90.950.10">
    <property type="match status" value="1"/>
</dbReference>
<organism evidence="5 6">
    <name type="scientific">Methylocaldum marinum</name>
    <dbReference type="NCBI Taxonomy" id="1432792"/>
    <lineage>
        <taxon>Bacteria</taxon>
        <taxon>Pseudomonadati</taxon>
        <taxon>Pseudomonadota</taxon>
        <taxon>Gammaproteobacteria</taxon>
        <taxon>Methylococcales</taxon>
        <taxon>Methylococcaceae</taxon>
        <taxon>Methylocaldum</taxon>
    </lineage>
</organism>
<dbReference type="Proteomes" id="UP000266313">
    <property type="component" value="Chromosome"/>
</dbReference>
<dbReference type="EMBL" id="AP017928">
    <property type="protein sequence ID" value="BBA36904.1"/>
    <property type="molecule type" value="Genomic_DNA"/>
</dbReference>
<dbReference type="HAMAP" id="MF_00528">
    <property type="entry name" value="Maf"/>
    <property type="match status" value="1"/>
</dbReference>
<feature type="site" description="Important for substrate specificity" evidence="4">
    <location>
        <position position="75"/>
    </location>
</feature>
<keyword evidence="4" id="KW-0963">Cytoplasm</keyword>
<reference evidence="5 6" key="1">
    <citation type="submission" date="2016-12" db="EMBL/GenBank/DDBJ databases">
        <title>Genome sequencing of Methylocaldum marinum.</title>
        <authorList>
            <person name="Takeuchi M."/>
            <person name="Kamagata Y."/>
            <person name="Hiraoka S."/>
            <person name="Oshima K."/>
            <person name="Hattori M."/>
            <person name="Iwasaki W."/>
        </authorList>
    </citation>
    <scope>NUCLEOTIDE SEQUENCE [LARGE SCALE GENOMIC DNA]</scope>
    <source>
        <strain evidence="5 6">S8</strain>
    </source>
</reference>
<sequence length="199" mass="21769">METRSPQIILASASPRRRELLDQLGIAYEVMPAGIHEHPLPDESPETYVRRVAAEKCLETWRSGGGRLPVLAADTEVVLDGNILGKPQDFEHASRMLAQLAGREHRVLSAVSLRHGERHWEALSVSSVRFRRIGQDEIEAYWATGEPCDKAGAYAIQGKGAVFIEHLSGSYSGVMGLPLFETAELLKQAGISVLAQPSC</sequence>
<feature type="site" description="Important for substrate specificity" evidence="4">
    <location>
        <position position="157"/>
    </location>
</feature>
<dbReference type="GO" id="GO:0009117">
    <property type="term" value="P:nucleotide metabolic process"/>
    <property type="evidence" value="ECO:0007669"/>
    <property type="project" value="UniProtKB-KW"/>
</dbReference>
<dbReference type="SUPFAM" id="SSF52972">
    <property type="entry name" value="ITPase-like"/>
    <property type="match status" value="1"/>
</dbReference>
<evidence type="ECO:0000256" key="1">
    <source>
        <dbReference type="ARBA" id="ARBA00001968"/>
    </source>
</evidence>
<dbReference type="AlphaFoldDB" id="A0A250KZI8"/>
<feature type="active site" description="Proton acceptor" evidence="4">
    <location>
        <position position="74"/>
    </location>
</feature>
<dbReference type="PANTHER" id="PTHR43213">
    <property type="entry name" value="BIFUNCTIONAL DTTP/UTP PYROPHOSPHATASE/METHYLTRANSFERASE PROTEIN-RELATED"/>
    <property type="match status" value="1"/>
</dbReference>
<evidence type="ECO:0000256" key="2">
    <source>
        <dbReference type="ARBA" id="ARBA00022801"/>
    </source>
</evidence>
<dbReference type="NCBIfam" id="TIGR00172">
    <property type="entry name" value="maf"/>
    <property type="match status" value="1"/>
</dbReference>
<comment type="catalytic activity">
    <reaction evidence="4">
        <text>UTP + H2O = UMP + diphosphate + H(+)</text>
        <dbReference type="Rhea" id="RHEA:29395"/>
        <dbReference type="ChEBI" id="CHEBI:15377"/>
        <dbReference type="ChEBI" id="CHEBI:15378"/>
        <dbReference type="ChEBI" id="CHEBI:33019"/>
        <dbReference type="ChEBI" id="CHEBI:46398"/>
        <dbReference type="ChEBI" id="CHEBI:57865"/>
        <dbReference type="EC" id="3.6.1.9"/>
    </reaction>
</comment>
<name>A0A250KZI8_9GAMM</name>
<evidence type="ECO:0000256" key="4">
    <source>
        <dbReference type="HAMAP-Rule" id="MF_00528"/>
    </source>
</evidence>
<gene>
    <name evidence="5" type="ORF">sS8_4981</name>
</gene>
<dbReference type="GO" id="GO:0036221">
    <property type="term" value="F:UTP diphosphatase activity"/>
    <property type="evidence" value="ECO:0007669"/>
    <property type="project" value="RHEA"/>
</dbReference>
<dbReference type="Pfam" id="PF02545">
    <property type="entry name" value="Maf"/>
    <property type="match status" value="1"/>
</dbReference>
<comment type="function">
    <text evidence="4">Nucleoside triphosphate pyrophosphatase that hydrolyzes dTTP and UTP. May have a dual role in cell division arrest and in preventing the incorporation of modified nucleotides into cellular nucleic acids.</text>
</comment>
<keyword evidence="3 4" id="KW-0546">Nucleotide metabolism</keyword>
<evidence type="ECO:0000313" key="5">
    <source>
        <dbReference type="EMBL" id="BBA36904.1"/>
    </source>
</evidence>
<evidence type="ECO:0000313" key="6">
    <source>
        <dbReference type="Proteomes" id="UP000266313"/>
    </source>
</evidence>
<accession>A0A250KZI8</accession>
<dbReference type="GO" id="GO:0005737">
    <property type="term" value="C:cytoplasm"/>
    <property type="evidence" value="ECO:0007669"/>
    <property type="project" value="UniProtKB-SubCell"/>
</dbReference>
<protein>
    <recommendedName>
        <fullName evidence="4">dTTP/UTP pyrophosphatase</fullName>
        <shortName evidence="4">dTTPase/UTPase</shortName>
        <ecNumber evidence="4">3.6.1.9</ecNumber>
    </recommendedName>
    <alternativeName>
        <fullName evidence="4">Nucleoside triphosphate pyrophosphatase</fullName>
    </alternativeName>
    <alternativeName>
        <fullName evidence="4">Nucleotide pyrophosphatase</fullName>
        <shortName evidence="4">Nucleotide PPase</shortName>
    </alternativeName>
</protein>
<proteinExistence type="inferred from homology"/>
<dbReference type="PIRSF" id="PIRSF006305">
    <property type="entry name" value="Maf"/>
    <property type="match status" value="1"/>
</dbReference>
<dbReference type="EC" id="3.6.1.9" evidence="4"/>
<dbReference type="PANTHER" id="PTHR43213:SF5">
    <property type="entry name" value="BIFUNCTIONAL DTTP_UTP PYROPHOSPHATASE_METHYLTRANSFERASE PROTEIN-RELATED"/>
    <property type="match status" value="1"/>
</dbReference>
<dbReference type="GO" id="GO:0036218">
    <property type="term" value="F:dTTP diphosphatase activity"/>
    <property type="evidence" value="ECO:0007669"/>
    <property type="project" value="RHEA"/>
</dbReference>
<dbReference type="InterPro" id="IPR003697">
    <property type="entry name" value="Maf-like"/>
</dbReference>